<gene>
    <name evidence="3" type="ORF">EYC84_001741</name>
</gene>
<comment type="caution">
    <text evidence="3">The sequence shown here is derived from an EMBL/GenBank/DDBJ whole genome shotgun (WGS) entry which is preliminary data.</text>
</comment>
<feature type="region of interest" description="Disordered" evidence="2">
    <location>
        <begin position="1"/>
        <end position="23"/>
    </location>
</feature>
<name>A0A5M9JR73_MONFR</name>
<feature type="coiled-coil region" evidence="1">
    <location>
        <begin position="103"/>
        <end position="130"/>
    </location>
</feature>
<feature type="compositionally biased region" description="Polar residues" evidence="2">
    <location>
        <begin position="14"/>
        <end position="23"/>
    </location>
</feature>
<evidence type="ECO:0000256" key="2">
    <source>
        <dbReference type="SAM" id="MobiDB-lite"/>
    </source>
</evidence>
<evidence type="ECO:0000313" key="4">
    <source>
        <dbReference type="Proteomes" id="UP000322873"/>
    </source>
</evidence>
<sequence length="160" mass="18300">MTSRRAVLKGHYAPTQSSRGTTTFPVLPQNCVDATFPYESLKVAHEEIDRLPEVQEHNLGDENVIRVTGVAKGFVEELDKLWKNLARDKVVISGDVLALEDELKLMDMDTEEYKAKSEELRKELHKLTQRQKMEDYAEVCQEHIEKICELKGIQLESTGQ</sequence>
<dbReference type="EMBL" id="VICG01000005">
    <property type="protein sequence ID" value="KAA8571771.1"/>
    <property type="molecule type" value="Genomic_DNA"/>
</dbReference>
<reference evidence="3 4" key="1">
    <citation type="submission" date="2019-06" db="EMBL/GenBank/DDBJ databases">
        <title>Genome Sequence of the Brown Rot Fungal Pathogen Monilinia fructicola.</title>
        <authorList>
            <person name="De Miccolis Angelini R.M."/>
            <person name="Landi L."/>
            <person name="Abate D."/>
            <person name="Pollastro S."/>
            <person name="Romanazzi G."/>
            <person name="Faretra F."/>
        </authorList>
    </citation>
    <scope>NUCLEOTIDE SEQUENCE [LARGE SCALE GENOMIC DNA]</scope>
    <source>
        <strain evidence="3 4">Mfrc123</strain>
    </source>
</reference>
<dbReference type="AlphaFoldDB" id="A0A5M9JR73"/>
<organism evidence="3 4">
    <name type="scientific">Monilinia fructicola</name>
    <name type="common">Brown rot fungus</name>
    <name type="synonym">Ciboria fructicola</name>
    <dbReference type="NCBI Taxonomy" id="38448"/>
    <lineage>
        <taxon>Eukaryota</taxon>
        <taxon>Fungi</taxon>
        <taxon>Dikarya</taxon>
        <taxon>Ascomycota</taxon>
        <taxon>Pezizomycotina</taxon>
        <taxon>Leotiomycetes</taxon>
        <taxon>Helotiales</taxon>
        <taxon>Sclerotiniaceae</taxon>
        <taxon>Monilinia</taxon>
    </lineage>
</organism>
<keyword evidence="1" id="KW-0175">Coiled coil</keyword>
<dbReference type="Proteomes" id="UP000322873">
    <property type="component" value="Unassembled WGS sequence"/>
</dbReference>
<evidence type="ECO:0000256" key="1">
    <source>
        <dbReference type="SAM" id="Coils"/>
    </source>
</evidence>
<proteinExistence type="predicted"/>
<keyword evidence="4" id="KW-1185">Reference proteome</keyword>
<accession>A0A5M9JR73</accession>
<protein>
    <submittedName>
        <fullName evidence="3">Uncharacterized protein</fullName>
    </submittedName>
</protein>
<evidence type="ECO:0000313" key="3">
    <source>
        <dbReference type="EMBL" id="KAA8571771.1"/>
    </source>
</evidence>